<reference evidence="7" key="1">
    <citation type="submission" date="2019-09" db="EMBL/GenBank/DDBJ databases">
        <title>Draft genome information of white flower Hibiscus syriacus.</title>
        <authorList>
            <person name="Kim Y.-M."/>
        </authorList>
    </citation>
    <scope>NUCLEOTIDE SEQUENCE [LARGE SCALE GENOMIC DNA]</scope>
    <source>
        <strain evidence="7">YM2019G1</strain>
    </source>
</reference>
<dbReference type="GO" id="GO:0005634">
    <property type="term" value="C:nucleus"/>
    <property type="evidence" value="ECO:0007669"/>
    <property type="project" value="UniProtKB-SubCell"/>
</dbReference>
<dbReference type="GO" id="GO:0003677">
    <property type="term" value="F:DNA binding"/>
    <property type="evidence" value="ECO:0007669"/>
    <property type="project" value="UniProtKB-KW"/>
</dbReference>
<dbReference type="InterPro" id="IPR003441">
    <property type="entry name" value="NAC-dom"/>
</dbReference>
<dbReference type="PANTHER" id="PTHR31744">
    <property type="entry name" value="PROTEIN CUP-SHAPED COTYLEDON 2-RELATED"/>
    <property type="match status" value="1"/>
</dbReference>
<dbReference type="GO" id="GO:0006355">
    <property type="term" value="P:regulation of DNA-templated transcription"/>
    <property type="evidence" value="ECO:0007669"/>
    <property type="project" value="InterPro"/>
</dbReference>
<evidence type="ECO:0000256" key="3">
    <source>
        <dbReference type="ARBA" id="ARBA00023125"/>
    </source>
</evidence>
<dbReference type="Proteomes" id="UP000436088">
    <property type="component" value="Unassembled WGS sequence"/>
</dbReference>
<evidence type="ECO:0000256" key="1">
    <source>
        <dbReference type="ARBA" id="ARBA00004123"/>
    </source>
</evidence>
<evidence type="ECO:0000313" key="7">
    <source>
        <dbReference type="EMBL" id="KAE8676527.1"/>
    </source>
</evidence>
<keyword evidence="2" id="KW-0805">Transcription regulation</keyword>
<dbReference type="EMBL" id="VEPZ02001376">
    <property type="protein sequence ID" value="KAE8676527.1"/>
    <property type="molecule type" value="Genomic_DNA"/>
</dbReference>
<dbReference type="AlphaFoldDB" id="A0A6A2YIN9"/>
<proteinExistence type="predicted"/>
<sequence>MSGVSLPPGFRFHPTDEELIVYYLKNKINGRKIDLEIIPEVDLYKCEPWDLPGRSLLPSKDMEWYFFSPRDRKYPNGSRTNRATKSGYWKATGKDRKVNSQTRAVGMKKTLVYYRGRAPHGTRTNWVMHEYRLDERECESASLGLQDAYALCRVFKKTAIIPKVGGEHCQHVSSSNQIGCEHSSSLELYSEGRYEESSDFTIPVDTRSPSILDRSSINICDANDVKWMQYLSQDAFELPNTSFSNYETSPYHPSKVDVALECARLQHRLALPPLEVEDYPQGGLVTNYKPMPTGQMRESRHETDILQEILSVAHVFQEPMNPIASHGDAWGASSSNNADDFTFMTAKDMYQNQMTEMNCPQHMHRPLEESITRSIDISDERMIKNFRWVGMSSKDLEQYCFMEENKIVPIENVSSFRRNEDNGLQGNGHDYNGIEFDDTEINNTGIEDFTRGFIDDDPNDHFLDEGTMDDLTSSPSFEVVEDIKVNHGMFVSTRQVSNTLFHHTVPSQIVKVHRNAMTATTFRFNDATITTHDEGNPTLVTKLNAFAKGKCMGVMAFTNQCKKTLSSFLSMLVLLLMHSSYIKEEDAMNDKMGDGFNASKGIKRGKCLLIKAKGSSWKKLGFFFTISLVLCTLLC</sequence>
<gene>
    <name evidence="7" type="ORF">F3Y22_tig00111584pilonHSYRG00017</name>
</gene>
<protein>
    <submittedName>
        <fullName evidence="7">NAC domain-containing protein 74</fullName>
    </submittedName>
</protein>
<comment type="caution">
    <text evidence="7">The sequence shown here is derived from an EMBL/GenBank/DDBJ whole genome shotgun (WGS) entry which is preliminary data.</text>
</comment>
<evidence type="ECO:0000259" key="6">
    <source>
        <dbReference type="PROSITE" id="PS51005"/>
    </source>
</evidence>
<name>A0A6A2YIN9_HIBSY</name>
<dbReference type="PANTHER" id="PTHR31744:SF210">
    <property type="entry name" value="NAC DOMAIN-CONTAINING PROTEIN 86-LIKE"/>
    <property type="match status" value="1"/>
</dbReference>
<comment type="subcellular location">
    <subcellularLocation>
        <location evidence="1">Nucleus</location>
    </subcellularLocation>
</comment>
<keyword evidence="8" id="KW-1185">Reference proteome</keyword>
<evidence type="ECO:0000256" key="2">
    <source>
        <dbReference type="ARBA" id="ARBA00023015"/>
    </source>
</evidence>
<dbReference type="Gene3D" id="2.170.150.80">
    <property type="entry name" value="NAC domain"/>
    <property type="match status" value="1"/>
</dbReference>
<keyword evidence="5" id="KW-0539">Nucleus</keyword>
<dbReference type="PROSITE" id="PS51005">
    <property type="entry name" value="NAC"/>
    <property type="match status" value="1"/>
</dbReference>
<evidence type="ECO:0000256" key="4">
    <source>
        <dbReference type="ARBA" id="ARBA00023163"/>
    </source>
</evidence>
<dbReference type="FunFam" id="2.170.150.80:FF:000002">
    <property type="entry name" value="Nac domain-containing protein 86"/>
    <property type="match status" value="1"/>
</dbReference>
<evidence type="ECO:0000256" key="5">
    <source>
        <dbReference type="ARBA" id="ARBA00023242"/>
    </source>
</evidence>
<feature type="domain" description="NAC" evidence="6">
    <location>
        <begin position="6"/>
        <end position="157"/>
    </location>
</feature>
<organism evidence="7 8">
    <name type="scientific">Hibiscus syriacus</name>
    <name type="common">Rose of Sharon</name>
    <dbReference type="NCBI Taxonomy" id="106335"/>
    <lineage>
        <taxon>Eukaryota</taxon>
        <taxon>Viridiplantae</taxon>
        <taxon>Streptophyta</taxon>
        <taxon>Embryophyta</taxon>
        <taxon>Tracheophyta</taxon>
        <taxon>Spermatophyta</taxon>
        <taxon>Magnoliopsida</taxon>
        <taxon>eudicotyledons</taxon>
        <taxon>Gunneridae</taxon>
        <taxon>Pentapetalae</taxon>
        <taxon>rosids</taxon>
        <taxon>malvids</taxon>
        <taxon>Malvales</taxon>
        <taxon>Malvaceae</taxon>
        <taxon>Malvoideae</taxon>
        <taxon>Hibiscus</taxon>
    </lineage>
</organism>
<evidence type="ECO:0000313" key="8">
    <source>
        <dbReference type="Proteomes" id="UP000436088"/>
    </source>
</evidence>
<dbReference type="Pfam" id="PF02365">
    <property type="entry name" value="NAM"/>
    <property type="match status" value="1"/>
</dbReference>
<dbReference type="OrthoDB" id="1860415at2759"/>
<dbReference type="InterPro" id="IPR036093">
    <property type="entry name" value="NAC_dom_sf"/>
</dbReference>
<keyword evidence="4" id="KW-0804">Transcription</keyword>
<accession>A0A6A2YIN9</accession>
<dbReference type="SUPFAM" id="SSF101941">
    <property type="entry name" value="NAC domain"/>
    <property type="match status" value="1"/>
</dbReference>
<keyword evidence="3" id="KW-0238">DNA-binding</keyword>